<name>A0AAD5U3V0_9FUNG</name>
<evidence type="ECO:0000256" key="2">
    <source>
        <dbReference type="SAM" id="Phobius"/>
    </source>
</evidence>
<keyword evidence="4" id="KW-1185">Reference proteome</keyword>
<feature type="compositionally biased region" description="Polar residues" evidence="1">
    <location>
        <begin position="63"/>
        <end position="75"/>
    </location>
</feature>
<organism evidence="3 4">
    <name type="scientific">Clydaea vesicula</name>
    <dbReference type="NCBI Taxonomy" id="447962"/>
    <lineage>
        <taxon>Eukaryota</taxon>
        <taxon>Fungi</taxon>
        <taxon>Fungi incertae sedis</taxon>
        <taxon>Chytridiomycota</taxon>
        <taxon>Chytridiomycota incertae sedis</taxon>
        <taxon>Chytridiomycetes</taxon>
        <taxon>Lobulomycetales</taxon>
        <taxon>Lobulomycetaceae</taxon>
        <taxon>Clydaea</taxon>
    </lineage>
</organism>
<dbReference type="AlphaFoldDB" id="A0AAD5U3V0"/>
<keyword evidence="2" id="KW-0472">Membrane</keyword>
<feature type="compositionally biased region" description="Low complexity" evidence="1">
    <location>
        <begin position="137"/>
        <end position="160"/>
    </location>
</feature>
<comment type="caution">
    <text evidence="3">The sequence shown here is derived from an EMBL/GenBank/DDBJ whole genome shotgun (WGS) entry which is preliminary data.</text>
</comment>
<gene>
    <name evidence="3" type="ORF">HK099_001012</name>
</gene>
<feature type="compositionally biased region" description="Low complexity" evidence="1">
    <location>
        <begin position="81"/>
        <end position="109"/>
    </location>
</feature>
<evidence type="ECO:0000256" key="1">
    <source>
        <dbReference type="SAM" id="MobiDB-lite"/>
    </source>
</evidence>
<dbReference type="Proteomes" id="UP001211065">
    <property type="component" value="Unassembled WGS sequence"/>
</dbReference>
<feature type="transmembrane region" description="Helical" evidence="2">
    <location>
        <begin position="186"/>
        <end position="210"/>
    </location>
</feature>
<evidence type="ECO:0000313" key="4">
    <source>
        <dbReference type="Proteomes" id="UP001211065"/>
    </source>
</evidence>
<protein>
    <submittedName>
        <fullName evidence="3">Uncharacterized protein</fullName>
    </submittedName>
</protein>
<feature type="compositionally biased region" description="Pro residues" evidence="1">
    <location>
        <begin position="110"/>
        <end position="119"/>
    </location>
</feature>
<accession>A0AAD5U3V0</accession>
<feature type="region of interest" description="Disordered" evidence="1">
    <location>
        <begin position="1"/>
        <end position="160"/>
    </location>
</feature>
<feature type="compositionally biased region" description="Polar residues" evidence="1">
    <location>
        <begin position="245"/>
        <end position="254"/>
    </location>
</feature>
<evidence type="ECO:0000313" key="3">
    <source>
        <dbReference type="EMBL" id="KAJ3223534.1"/>
    </source>
</evidence>
<feature type="region of interest" description="Disordered" evidence="1">
    <location>
        <begin position="241"/>
        <end position="263"/>
    </location>
</feature>
<reference evidence="3" key="1">
    <citation type="submission" date="2020-05" db="EMBL/GenBank/DDBJ databases">
        <title>Phylogenomic resolution of chytrid fungi.</title>
        <authorList>
            <person name="Stajich J.E."/>
            <person name="Amses K."/>
            <person name="Simmons R."/>
            <person name="Seto K."/>
            <person name="Myers J."/>
            <person name="Bonds A."/>
            <person name="Quandt C.A."/>
            <person name="Barry K."/>
            <person name="Liu P."/>
            <person name="Grigoriev I."/>
            <person name="Longcore J.E."/>
            <person name="James T.Y."/>
        </authorList>
    </citation>
    <scope>NUCLEOTIDE SEQUENCE</scope>
    <source>
        <strain evidence="3">JEL0476</strain>
    </source>
</reference>
<proteinExistence type="predicted"/>
<dbReference type="EMBL" id="JADGJW010000126">
    <property type="protein sequence ID" value="KAJ3223534.1"/>
    <property type="molecule type" value="Genomic_DNA"/>
</dbReference>
<keyword evidence="2" id="KW-0812">Transmembrane</keyword>
<sequence>MHPNNSPQLVSISYKNEQHQADPNLNQYSQNSIPNGSQGNSPWDSAPSGNVSVSLAHDDRGNSAGQQAPSFQQYDDSPPVSQIYSQNYNQQYQQHPQNSTSPQQQSQHQYPPPQQPYQPPQQQYQPPQQYPLPGDRYQPPSQQYFPPQGPPYGCQQYGAPQYYGQPQQQFGMQQQYGKPSKNNSSLIGGGLGAGALLAMAAPLMMGGGFGGKKYKKKKKKFGMMQLGMGLLAGQKMHGFRGIDGNSGSRGIDNSNPEEKPCEGPCDCCELVDENGNVIDPSASK</sequence>
<keyword evidence="2" id="KW-1133">Transmembrane helix</keyword>
<feature type="compositionally biased region" description="Polar residues" evidence="1">
    <location>
        <begin position="1"/>
        <end position="53"/>
    </location>
</feature>